<gene>
    <name evidence="1" type="ORF">QYM36_008710</name>
</gene>
<name>A0AA88HRC1_ARTSF</name>
<organism evidence="1 2">
    <name type="scientific">Artemia franciscana</name>
    <name type="common">Brine shrimp</name>
    <name type="synonym">Artemia sanfranciscana</name>
    <dbReference type="NCBI Taxonomy" id="6661"/>
    <lineage>
        <taxon>Eukaryota</taxon>
        <taxon>Metazoa</taxon>
        <taxon>Ecdysozoa</taxon>
        <taxon>Arthropoda</taxon>
        <taxon>Crustacea</taxon>
        <taxon>Branchiopoda</taxon>
        <taxon>Anostraca</taxon>
        <taxon>Artemiidae</taxon>
        <taxon>Artemia</taxon>
    </lineage>
</organism>
<dbReference type="AlphaFoldDB" id="A0AA88HRC1"/>
<evidence type="ECO:0000313" key="2">
    <source>
        <dbReference type="Proteomes" id="UP001187531"/>
    </source>
</evidence>
<accession>A0AA88HRC1</accession>
<dbReference type="EMBL" id="JAVRJZ010000013">
    <property type="protein sequence ID" value="KAK2714230.1"/>
    <property type="molecule type" value="Genomic_DNA"/>
</dbReference>
<protein>
    <submittedName>
        <fullName evidence="1">Uncharacterized protein</fullName>
    </submittedName>
</protein>
<dbReference type="Proteomes" id="UP001187531">
    <property type="component" value="Unassembled WGS sequence"/>
</dbReference>
<evidence type="ECO:0000313" key="1">
    <source>
        <dbReference type="EMBL" id="KAK2714230.1"/>
    </source>
</evidence>
<proteinExistence type="predicted"/>
<comment type="caution">
    <text evidence="1">The sequence shown here is derived from an EMBL/GenBank/DDBJ whole genome shotgun (WGS) entry which is preliminary data.</text>
</comment>
<reference evidence="1" key="1">
    <citation type="submission" date="2023-07" db="EMBL/GenBank/DDBJ databases">
        <title>Chromosome-level genome assembly of Artemia franciscana.</title>
        <authorList>
            <person name="Jo E."/>
        </authorList>
    </citation>
    <scope>NUCLEOTIDE SEQUENCE</scope>
    <source>
        <tissue evidence="1">Whole body</tissue>
    </source>
</reference>
<sequence length="123" mass="14203">MNCRFTKKRKKKLASEFAQANQEKSLKLWDHNEAAGQVSYKRFMKRDTRISLRRPESRSLHCNLDFSQDAVAAFYVKLDKLYSKHHFPADHVYNMDETGLLNVQQKCLKVLSPNGAQQLGAST</sequence>
<keyword evidence="2" id="KW-1185">Reference proteome</keyword>